<dbReference type="Proteomes" id="UP000697297">
    <property type="component" value="Unassembled WGS sequence"/>
</dbReference>
<reference evidence="2 4" key="1">
    <citation type="journal article" date="2021" name="G3 (Bethesda)">
        <title>Genomic diversity, chromosomal rearrangements, and interspecies hybridization in the ogataea polymorpha species complex.</title>
        <authorList>
            <person name="Hanson S.J."/>
            <person name="Cinneide E.O."/>
            <person name="Salzberg L.I."/>
            <person name="Wolfe K.H."/>
            <person name="McGowan J."/>
            <person name="Fitzpatrick D.A."/>
            <person name="Matlin K."/>
        </authorList>
    </citation>
    <scope>NUCLEOTIDE SEQUENCE</scope>
    <source>
        <strain evidence="3">81-436-3</strain>
        <strain evidence="2">83-405-1</strain>
    </source>
</reference>
<evidence type="ECO:0000313" key="4">
    <source>
        <dbReference type="Proteomes" id="UP000697297"/>
    </source>
</evidence>
<dbReference type="EMBL" id="JAHLUN010000010">
    <property type="protein sequence ID" value="KAG7763611.1"/>
    <property type="molecule type" value="Genomic_DNA"/>
</dbReference>
<dbReference type="Pfam" id="PF00481">
    <property type="entry name" value="PP2C"/>
    <property type="match status" value="1"/>
</dbReference>
<evidence type="ECO:0000313" key="2">
    <source>
        <dbReference type="EMBL" id="KAG7726781.1"/>
    </source>
</evidence>
<dbReference type="SMART" id="SM00332">
    <property type="entry name" value="PP2Cc"/>
    <property type="match status" value="1"/>
</dbReference>
<protein>
    <recommendedName>
        <fullName evidence="1">PPM-type phosphatase domain-containing protein</fullName>
    </recommendedName>
</protein>
<name>A0AAN6I0B2_9ASCO</name>
<feature type="domain" description="PPM-type phosphatase" evidence="1">
    <location>
        <begin position="55"/>
        <end position="471"/>
    </location>
</feature>
<dbReference type="InterPro" id="IPR015655">
    <property type="entry name" value="PP2C"/>
</dbReference>
<organism evidence="2 5">
    <name type="scientific">Ogataea haglerorum</name>
    <dbReference type="NCBI Taxonomy" id="1937702"/>
    <lineage>
        <taxon>Eukaryota</taxon>
        <taxon>Fungi</taxon>
        <taxon>Dikarya</taxon>
        <taxon>Ascomycota</taxon>
        <taxon>Saccharomycotina</taxon>
        <taxon>Pichiomycetes</taxon>
        <taxon>Pichiales</taxon>
        <taxon>Pichiaceae</taxon>
        <taxon>Ogataea</taxon>
    </lineage>
</organism>
<dbReference type="Gene3D" id="3.60.40.10">
    <property type="entry name" value="PPM-type phosphatase domain"/>
    <property type="match status" value="1"/>
</dbReference>
<evidence type="ECO:0000313" key="3">
    <source>
        <dbReference type="EMBL" id="KAG7763611.1"/>
    </source>
</evidence>
<evidence type="ECO:0000313" key="5">
    <source>
        <dbReference type="Proteomes" id="UP000738402"/>
    </source>
</evidence>
<evidence type="ECO:0000259" key="1">
    <source>
        <dbReference type="PROSITE" id="PS51746"/>
    </source>
</evidence>
<dbReference type="GO" id="GO:0004722">
    <property type="term" value="F:protein serine/threonine phosphatase activity"/>
    <property type="evidence" value="ECO:0007669"/>
    <property type="project" value="InterPro"/>
</dbReference>
<dbReference type="PROSITE" id="PS51746">
    <property type="entry name" value="PPM_2"/>
    <property type="match status" value="1"/>
</dbReference>
<dbReference type="InterPro" id="IPR036457">
    <property type="entry name" value="PPM-type-like_dom_sf"/>
</dbReference>
<dbReference type="InterPro" id="IPR001932">
    <property type="entry name" value="PPM-type_phosphatase-like_dom"/>
</dbReference>
<dbReference type="PANTHER" id="PTHR13832">
    <property type="entry name" value="PROTEIN PHOSPHATASE 2C"/>
    <property type="match status" value="1"/>
</dbReference>
<gene>
    <name evidence="2" type="ORF">KL933_003064</name>
    <name evidence="3" type="ORF">KL946_003712</name>
</gene>
<dbReference type="Proteomes" id="UP000738402">
    <property type="component" value="Unassembled WGS sequence"/>
</dbReference>
<dbReference type="EMBL" id="JAHLUH010000008">
    <property type="protein sequence ID" value="KAG7726781.1"/>
    <property type="molecule type" value="Genomic_DNA"/>
</dbReference>
<sequence length="498" mass="57084">MSMKLRQGLWKLGTASMARWNSVRRISQHLSIIAPNSSQNSLITFSVSLLKVPANYGYYTSRVNRMTNEDAHQVGIMDIDLQQKTVSTDGINANEELERRIGQLDEPEYKNRFLHNKVFSFSVFDGHGGSEGSTYVRNHLLENIEKINISDESINKLFKFYQKEIGGYWRRWVRRKNLHLISSMGLESYLVSAKGHYTVHDPELEEKKLWDLPEFKEMVSGEDFFKIRLLLGFLYTDYQFLNYEDKINDVKHQEHSHLLNAGTTATSAFFYTIEKDKSNLNGYFYEPDVLSRLVIAHVGDTRAILCDKDGVARSLTQDHHPSNPIESRRLTRYSAGLMMTDSFGEERFANYANTRSFGDLTAKNVGITAEPEIREYLIGDMRKVEKYRREHKNYLKKTNILDFGGDECFLVLVSDGVTNMLSDQEVVDVIMSTTNNKGSLRGTPKEAAQEVVQFVECIGGMDNATCLVIKLGGWGKWPILDRTGPLRESKMMNGRRER</sequence>
<accession>A0AAN6I0B2</accession>
<dbReference type="SUPFAM" id="SSF81606">
    <property type="entry name" value="PP2C-like"/>
    <property type="match status" value="1"/>
</dbReference>
<dbReference type="AlphaFoldDB" id="A0AAN6I0B2"/>
<dbReference type="PANTHER" id="PTHR13832:SF589">
    <property type="entry name" value="[PYRUVATE DEHYDROGENASE [ACETYL-TRANSFERRING]]-PHOSPHATASE 2, MITOCHONDRIAL"/>
    <property type="match status" value="1"/>
</dbReference>
<dbReference type="CDD" id="cd00143">
    <property type="entry name" value="PP2Cc"/>
    <property type="match status" value="1"/>
</dbReference>
<comment type="caution">
    <text evidence="2">The sequence shown here is derived from an EMBL/GenBank/DDBJ whole genome shotgun (WGS) entry which is preliminary data.</text>
</comment>
<keyword evidence="4" id="KW-1185">Reference proteome</keyword>
<proteinExistence type="predicted"/>